<dbReference type="GO" id="GO:0009098">
    <property type="term" value="P:L-leucine biosynthetic process"/>
    <property type="evidence" value="ECO:0007669"/>
    <property type="project" value="TreeGrafter"/>
</dbReference>
<dbReference type="Gene3D" id="3.30.470.10">
    <property type="match status" value="1"/>
</dbReference>
<evidence type="ECO:0000256" key="3">
    <source>
        <dbReference type="ARBA" id="ARBA00022576"/>
    </source>
</evidence>
<dbReference type="GO" id="GO:0005739">
    <property type="term" value="C:mitochondrion"/>
    <property type="evidence" value="ECO:0007669"/>
    <property type="project" value="TreeGrafter"/>
</dbReference>
<sequence length="406" mass="43812">MAIDTKTVRLDPTASSEAATKDLVAAVSKHQLADLDVSKLTITLTDKPKPLTPPESLVFGKVMTDHMLVANFDPTTGWSSPEIKPYAPLTLDPTSSCFHYCPNVFEGMKAYLGSDGKPRLFRPKLNVARLATSAARVSLPPFDQDAMLKLIERLVVVDSRWIPAAPGYSMYIRPTIIGTRSSLGVAASDSAMIFIILTPSGPYFRTPEALSILATGESVRAWPGGTGGHKLGVNYSPGFLPQQIAAKQGYQQCLWLLGDTVTEAGAMNFFVILKRDDGDLDLVTPPLDGLILPGITRASCLALTAAHSPAHPLPEVSGRTRIHAHERPFTMAEVQSWVARGQLLEAFGVGTAVLVAPVGRIGYQGRDIDLPKYPGVLGPVGSSLWKMLVDIQTGRVQWDDWSVICQ</sequence>
<evidence type="ECO:0000256" key="5">
    <source>
        <dbReference type="ARBA" id="ARBA00022679"/>
    </source>
</evidence>
<dbReference type="InterPro" id="IPR043131">
    <property type="entry name" value="BCAT-like_N"/>
</dbReference>
<keyword evidence="13" id="KW-1185">Reference proteome</keyword>
<dbReference type="AlphaFoldDB" id="A0A166KN31"/>
<comment type="catalytic activity">
    <reaction evidence="11">
        <text>L-isoleucine + 2-oxoglutarate = (S)-3-methyl-2-oxopentanoate + L-glutamate</text>
        <dbReference type="Rhea" id="RHEA:24801"/>
        <dbReference type="ChEBI" id="CHEBI:16810"/>
        <dbReference type="ChEBI" id="CHEBI:29985"/>
        <dbReference type="ChEBI" id="CHEBI:35146"/>
        <dbReference type="ChEBI" id="CHEBI:58045"/>
        <dbReference type="EC" id="2.6.1.42"/>
    </reaction>
</comment>
<accession>A0A166KN31</accession>
<evidence type="ECO:0000256" key="1">
    <source>
        <dbReference type="ARBA" id="ARBA00001933"/>
    </source>
</evidence>
<keyword evidence="4 11" id="KW-0028">Amino-acid biosynthesis</keyword>
<dbReference type="FunFam" id="3.30.470.10:FF:000002">
    <property type="entry name" value="Branched-chain-amino-acid aminotransferase"/>
    <property type="match status" value="1"/>
</dbReference>
<keyword evidence="6 10" id="KW-0663">Pyridoxal phosphate</keyword>
<dbReference type="PANTHER" id="PTHR11825:SF44">
    <property type="entry name" value="BRANCHED-CHAIN-AMINO-ACID AMINOTRANSFERASE"/>
    <property type="match status" value="1"/>
</dbReference>
<dbReference type="InterPro" id="IPR033939">
    <property type="entry name" value="BCAT_family"/>
</dbReference>
<dbReference type="InterPro" id="IPR001544">
    <property type="entry name" value="Aminotrans_IV"/>
</dbReference>
<comment type="catalytic activity">
    <reaction evidence="11">
        <text>L-valine + 2-oxoglutarate = 3-methyl-2-oxobutanoate + L-glutamate</text>
        <dbReference type="Rhea" id="RHEA:24813"/>
        <dbReference type="ChEBI" id="CHEBI:11851"/>
        <dbReference type="ChEBI" id="CHEBI:16810"/>
        <dbReference type="ChEBI" id="CHEBI:29985"/>
        <dbReference type="ChEBI" id="CHEBI:57762"/>
        <dbReference type="EC" id="2.6.1.42"/>
    </reaction>
</comment>
<dbReference type="CDD" id="cd01557">
    <property type="entry name" value="BCAT_beta_family"/>
    <property type="match status" value="1"/>
</dbReference>
<keyword evidence="7 11" id="KW-0100">Branched-chain amino acid biosynthesis</keyword>
<evidence type="ECO:0000256" key="11">
    <source>
        <dbReference type="RuleBase" id="RU004517"/>
    </source>
</evidence>
<dbReference type="STRING" id="436010.A0A166KN31"/>
<evidence type="ECO:0000256" key="8">
    <source>
        <dbReference type="PIRSR" id="PIRSR006468-1"/>
    </source>
</evidence>
<proteinExistence type="inferred from homology"/>
<comment type="catalytic activity">
    <reaction evidence="11">
        <text>L-leucine + 2-oxoglutarate = 4-methyl-2-oxopentanoate + L-glutamate</text>
        <dbReference type="Rhea" id="RHEA:18321"/>
        <dbReference type="ChEBI" id="CHEBI:16810"/>
        <dbReference type="ChEBI" id="CHEBI:17865"/>
        <dbReference type="ChEBI" id="CHEBI:29985"/>
        <dbReference type="ChEBI" id="CHEBI:57427"/>
        <dbReference type="EC" id="2.6.1.42"/>
    </reaction>
</comment>
<reference evidence="12 13" key="1">
    <citation type="journal article" date="2016" name="Mol. Biol. Evol.">
        <title>Comparative Genomics of Early-Diverging Mushroom-Forming Fungi Provides Insights into the Origins of Lignocellulose Decay Capabilities.</title>
        <authorList>
            <person name="Nagy L.G."/>
            <person name="Riley R."/>
            <person name="Tritt A."/>
            <person name="Adam C."/>
            <person name="Daum C."/>
            <person name="Floudas D."/>
            <person name="Sun H."/>
            <person name="Yadav J.S."/>
            <person name="Pangilinan J."/>
            <person name="Larsson K.H."/>
            <person name="Matsuura K."/>
            <person name="Barry K."/>
            <person name="Labutti K."/>
            <person name="Kuo R."/>
            <person name="Ohm R.A."/>
            <person name="Bhattacharya S.S."/>
            <person name="Shirouzu T."/>
            <person name="Yoshinaga Y."/>
            <person name="Martin F.M."/>
            <person name="Grigoriev I.V."/>
            <person name="Hibbett D.S."/>
        </authorList>
    </citation>
    <scope>NUCLEOTIDE SEQUENCE [LARGE SCALE GENOMIC DNA]</scope>
    <source>
        <strain evidence="12 13">CBS 109695</strain>
    </source>
</reference>
<comment type="cofactor">
    <cofactor evidence="1 10">
        <name>pyridoxal 5'-phosphate</name>
        <dbReference type="ChEBI" id="CHEBI:597326"/>
    </cofactor>
</comment>
<dbReference type="Gene3D" id="3.20.10.10">
    <property type="entry name" value="D-amino Acid Aminotransferase, subunit A, domain 2"/>
    <property type="match status" value="1"/>
</dbReference>
<dbReference type="Pfam" id="PF01063">
    <property type="entry name" value="Aminotran_4"/>
    <property type="match status" value="1"/>
</dbReference>
<dbReference type="GO" id="GO:0009099">
    <property type="term" value="P:L-valine biosynthetic process"/>
    <property type="evidence" value="ECO:0007669"/>
    <property type="project" value="TreeGrafter"/>
</dbReference>
<evidence type="ECO:0000256" key="6">
    <source>
        <dbReference type="ARBA" id="ARBA00022898"/>
    </source>
</evidence>
<dbReference type="OrthoDB" id="1732691at2759"/>
<dbReference type="SUPFAM" id="SSF56752">
    <property type="entry name" value="D-aminoacid aminotransferase-like PLP-dependent enzymes"/>
    <property type="match status" value="1"/>
</dbReference>
<evidence type="ECO:0000256" key="10">
    <source>
        <dbReference type="RuleBase" id="RU004516"/>
    </source>
</evidence>
<feature type="modified residue" description="N6-(pyridoxal phosphate)lysine" evidence="8">
    <location>
        <position position="230"/>
    </location>
</feature>
<evidence type="ECO:0000256" key="4">
    <source>
        <dbReference type="ARBA" id="ARBA00022605"/>
    </source>
</evidence>
<dbReference type="GO" id="GO:0052655">
    <property type="term" value="F:L-valine-2-oxoglutarate transaminase activity"/>
    <property type="evidence" value="ECO:0007669"/>
    <property type="project" value="RHEA"/>
</dbReference>
<keyword evidence="5 11" id="KW-0808">Transferase</keyword>
<name>A0A166KN31_9AGAM</name>
<dbReference type="InterPro" id="IPR018300">
    <property type="entry name" value="Aminotrans_IV_CS"/>
</dbReference>
<dbReference type="EMBL" id="KV417542">
    <property type="protein sequence ID" value="KZP22076.1"/>
    <property type="molecule type" value="Genomic_DNA"/>
</dbReference>
<protein>
    <recommendedName>
        <fullName evidence="11">Branched-chain-amino-acid aminotransferase</fullName>
        <ecNumber evidence="11">2.6.1.42</ecNumber>
    </recommendedName>
</protein>
<dbReference type="PIRSF" id="PIRSF006468">
    <property type="entry name" value="BCAT1"/>
    <property type="match status" value="1"/>
</dbReference>
<dbReference type="InterPro" id="IPR043132">
    <property type="entry name" value="BCAT-like_C"/>
</dbReference>
<dbReference type="PANTHER" id="PTHR11825">
    <property type="entry name" value="SUBGROUP IIII AMINOTRANSFERASE"/>
    <property type="match status" value="1"/>
</dbReference>
<comment type="similarity">
    <text evidence="2 9">Belongs to the class-IV pyridoxal-phosphate-dependent aminotransferase family.</text>
</comment>
<dbReference type="InterPro" id="IPR036038">
    <property type="entry name" value="Aminotransferase-like"/>
</dbReference>
<dbReference type="InterPro" id="IPR005786">
    <property type="entry name" value="B_amino_transII"/>
</dbReference>
<dbReference type="PROSITE" id="PS00770">
    <property type="entry name" value="AA_TRANSFER_CLASS_4"/>
    <property type="match status" value="1"/>
</dbReference>
<evidence type="ECO:0000313" key="13">
    <source>
        <dbReference type="Proteomes" id="UP000076532"/>
    </source>
</evidence>
<evidence type="ECO:0000313" key="12">
    <source>
        <dbReference type="EMBL" id="KZP22076.1"/>
    </source>
</evidence>
<dbReference type="Proteomes" id="UP000076532">
    <property type="component" value="Unassembled WGS sequence"/>
</dbReference>
<keyword evidence="3 11" id="KW-0032">Aminotransferase</keyword>
<organism evidence="12 13">
    <name type="scientific">Athelia psychrophila</name>
    <dbReference type="NCBI Taxonomy" id="1759441"/>
    <lineage>
        <taxon>Eukaryota</taxon>
        <taxon>Fungi</taxon>
        <taxon>Dikarya</taxon>
        <taxon>Basidiomycota</taxon>
        <taxon>Agaricomycotina</taxon>
        <taxon>Agaricomycetes</taxon>
        <taxon>Agaricomycetidae</taxon>
        <taxon>Atheliales</taxon>
        <taxon>Atheliaceae</taxon>
        <taxon>Athelia</taxon>
    </lineage>
</organism>
<evidence type="ECO:0000256" key="7">
    <source>
        <dbReference type="ARBA" id="ARBA00023304"/>
    </source>
</evidence>
<dbReference type="EC" id="2.6.1.42" evidence="11"/>
<evidence type="ECO:0000256" key="2">
    <source>
        <dbReference type="ARBA" id="ARBA00009320"/>
    </source>
</evidence>
<dbReference type="GO" id="GO:0052654">
    <property type="term" value="F:L-leucine-2-oxoglutarate transaminase activity"/>
    <property type="evidence" value="ECO:0007669"/>
    <property type="project" value="RHEA"/>
</dbReference>
<evidence type="ECO:0000256" key="9">
    <source>
        <dbReference type="RuleBase" id="RU004106"/>
    </source>
</evidence>
<dbReference type="GO" id="GO:0052656">
    <property type="term" value="F:L-isoleucine-2-oxoglutarate transaminase activity"/>
    <property type="evidence" value="ECO:0007669"/>
    <property type="project" value="RHEA"/>
</dbReference>
<gene>
    <name evidence="12" type="ORF">FIBSPDRAFT_825055</name>
</gene>